<dbReference type="PANTHER" id="PTHR22770">
    <property type="entry name" value="UBIQUITIN CONJUGATING ENZYME 7 INTERACTING PROTEIN-RELATED"/>
    <property type="match status" value="1"/>
</dbReference>
<dbReference type="SUPFAM" id="SSF57850">
    <property type="entry name" value="RING/U-box"/>
    <property type="match status" value="2"/>
</dbReference>
<keyword evidence="4" id="KW-0677">Repeat</keyword>
<dbReference type="InterPro" id="IPR047545">
    <property type="entry name" value="BRcat_RBR_RNF216"/>
</dbReference>
<evidence type="ECO:0000259" key="10">
    <source>
        <dbReference type="PROSITE" id="PS51873"/>
    </source>
</evidence>
<evidence type="ECO:0000256" key="9">
    <source>
        <dbReference type="SAM" id="MobiDB-lite"/>
    </source>
</evidence>
<evidence type="ECO:0000256" key="5">
    <source>
        <dbReference type="ARBA" id="ARBA00022771"/>
    </source>
</evidence>
<dbReference type="Gene3D" id="1.20.120.1750">
    <property type="match status" value="1"/>
</dbReference>
<protein>
    <recommendedName>
        <fullName evidence="10">RING-type domain-containing protein</fullName>
    </recommendedName>
</protein>
<keyword evidence="6" id="KW-0833">Ubl conjugation pathway</keyword>
<feature type="region of interest" description="Disordered" evidence="9">
    <location>
        <begin position="686"/>
        <end position="713"/>
    </location>
</feature>
<comment type="pathway">
    <text evidence="1">Protein modification; protein ubiquitination.</text>
</comment>
<keyword evidence="12" id="KW-1185">Reference proteome</keyword>
<keyword evidence="7" id="KW-0862">Zinc</keyword>
<evidence type="ECO:0000313" key="11">
    <source>
        <dbReference type="EMBL" id="PSN73157.1"/>
    </source>
</evidence>
<keyword evidence="2" id="KW-0808">Transferase</keyword>
<evidence type="ECO:0000313" key="12">
    <source>
        <dbReference type="Proteomes" id="UP000240883"/>
    </source>
</evidence>
<dbReference type="InterPro" id="IPR051628">
    <property type="entry name" value="LUBAC_E3_Ligases"/>
</dbReference>
<dbReference type="GO" id="GO:0008270">
    <property type="term" value="F:zinc ion binding"/>
    <property type="evidence" value="ECO:0007669"/>
    <property type="project" value="UniProtKB-KW"/>
</dbReference>
<evidence type="ECO:0000256" key="2">
    <source>
        <dbReference type="ARBA" id="ARBA00022679"/>
    </source>
</evidence>
<dbReference type="STRING" id="1448308.A0A2T2P612"/>
<dbReference type="AlphaFoldDB" id="A0A2T2P612"/>
<dbReference type="InterPro" id="IPR047546">
    <property type="entry name" value="Rcat_RBR_RNF216"/>
</dbReference>
<name>A0A2T2P612_CORCC</name>
<sequence>MDLYGRHKYPEYIDLSSDHDEDDHAESELGRDRVELPGLHAPPEQPLIRDAAFGFLNLNRPHNQNQQPFIDLTALENIPDVDVPPNKVPDSVPSPDRDADLISAEVCLRMILDVLPDIAVSHAHDLVKEKTQDANRTPIRCEQLISEILDAGTYPKEEDEIKSHKRKRSLEDDDFSEFENGGSDVTAALDQNAVNLLKDEFLDIPVKHLAATLLQEKTLFKAYSVMAEQNYSYTRGSSPFQKILKARPKRNFEDQLIRSGSQLPKELQAARKKSENILAKRRKLEEEERAEEENLTQARMRNEMGECQCCFGDFPINRMTACSGETAHIFCLDCAKKYVETEMGSSRCRPVCFADIACRGTFTRSQLQNFLGQVSFERLEHLQQQQEIAAAGLDNLSECPFCDYKAEYPPVEVDREFRCLNPKCHKVSCRLCDKVTHIPLSCEEAKKDGKLTIRHVIEEAMSAALIRHCNKCKNPFVKEHGCNKMTCTKCSNTQCYVCSKDVNNYNHFSDGTASARCPLHDNVEDRHEIEVKKAAEEAMAKVRSENPDISEADLMVKVSDSVKEAEQARKGRAQVAHNGFPYRMQGDMLVHNEAPRPDRPGGHPLIGVVPARHRFQVVDPHPPHPIQFQAALFNPPLPADPNPLIGWAHQVQNAARPFQYVHPIPYRTPPFQAPPAQINPQVFAPFNPPMHAPNQHPNGQGWDHQGRYQPRMD</sequence>
<feature type="compositionally biased region" description="Basic and acidic residues" evidence="9">
    <location>
        <begin position="704"/>
        <end position="713"/>
    </location>
</feature>
<feature type="domain" description="RING-type" evidence="10">
    <location>
        <begin position="303"/>
        <end position="518"/>
    </location>
</feature>
<gene>
    <name evidence="11" type="ORF">BS50DRAFT_180603</name>
</gene>
<evidence type="ECO:0000256" key="4">
    <source>
        <dbReference type="ARBA" id="ARBA00022737"/>
    </source>
</evidence>
<dbReference type="InterPro" id="IPR047544">
    <property type="entry name" value="RING-HC_RBR_RNF216"/>
</dbReference>
<evidence type="ECO:0000256" key="1">
    <source>
        <dbReference type="ARBA" id="ARBA00004906"/>
    </source>
</evidence>
<dbReference type="CDD" id="cd20339">
    <property type="entry name" value="BRcat_RBR_RNF216"/>
    <property type="match status" value="1"/>
</dbReference>
<dbReference type="Proteomes" id="UP000240883">
    <property type="component" value="Unassembled WGS sequence"/>
</dbReference>
<dbReference type="CDD" id="cd16630">
    <property type="entry name" value="RING-HC_RBR_RNF216"/>
    <property type="match status" value="1"/>
</dbReference>
<evidence type="ECO:0000256" key="3">
    <source>
        <dbReference type="ARBA" id="ARBA00022723"/>
    </source>
</evidence>
<accession>A0A2T2P612</accession>
<reference evidence="11 12" key="1">
    <citation type="journal article" date="2018" name="Front. Microbiol.">
        <title>Genome-Wide Analysis of Corynespora cassiicola Leaf Fall Disease Putative Effectors.</title>
        <authorList>
            <person name="Lopez D."/>
            <person name="Ribeiro S."/>
            <person name="Label P."/>
            <person name="Fumanal B."/>
            <person name="Venisse J.S."/>
            <person name="Kohler A."/>
            <person name="de Oliveira R.R."/>
            <person name="Labutti K."/>
            <person name="Lipzen A."/>
            <person name="Lail K."/>
            <person name="Bauer D."/>
            <person name="Ohm R.A."/>
            <person name="Barry K.W."/>
            <person name="Spatafora J."/>
            <person name="Grigoriev I.V."/>
            <person name="Martin F.M."/>
            <person name="Pujade-Renaud V."/>
        </authorList>
    </citation>
    <scope>NUCLEOTIDE SEQUENCE [LARGE SCALE GENOMIC DNA]</scope>
    <source>
        <strain evidence="11 12">Philippines</strain>
    </source>
</reference>
<feature type="coiled-coil region" evidence="8">
    <location>
        <begin position="267"/>
        <end position="301"/>
    </location>
</feature>
<feature type="region of interest" description="Disordered" evidence="9">
    <location>
        <begin position="14"/>
        <end position="43"/>
    </location>
</feature>
<dbReference type="CDD" id="cd20353">
    <property type="entry name" value="Rcat_RBR_RNF216"/>
    <property type="match status" value="1"/>
</dbReference>
<dbReference type="Pfam" id="PF26200">
    <property type="entry name" value="Rcat_RNF216"/>
    <property type="match status" value="1"/>
</dbReference>
<dbReference type="GO" id="GO:0016740">
    <property type="term" value="F:transferase activity"/>
    <property type="evidence" value="ECO:0007669"/>
    <property type="project" value="UniProtKB-KW"/>
</dbReference>
<proteinExistence type="predicted"/>
<dbReference type="OrthoDB" id="10009520at2759"/>
<keyword evidence="5" id="KW-0863">Zinc-finger</keyword>
<dbReference type="Gene3D" id="3.30.40.10">
    <property type="entry name" value="Zinc/RING finger domain, C3HC4 (zinc finger)"/>
    <property type="match status" value="1"/>
</dbReference>
<organism evidence="11 12">
    <name type="scientific">Corynespora cassiicola Philippines</name>
    <dbReference type="NCBI Taxonomy" id="1448308"/>
    <lineage>
        <taxon>Eukaryota</taxon>
        <taxon>Fungi</taxon>
        <taxon>Dikarya</taxon>
        <taxon>Ascomycota</taxon>
        <taxon>Pezizomycotina</taxon>
        <taxon>Dothideomycetes</taxon>
        <taxon>Pleosporomycetidae</taxon>
        <taxon>Pleosporales</taxon>
        <taxon>Corynesporascaceae</taxon>
        <taxon>Corynespora</taxon>
    </lineage>
</organism>
<dbReference type="PANTHER" id="PTHR22770:SF47">
    <property type="entry name" value="E3 UBIQUITIN-PROTEIN LIGASE RNF216"/>
    <property type="match status" value="1"/>
</dbReference>
<evidence type="ECO:0000256" key="8">
    <source>
        <dbReference type="SAM" id="Coils"/>
    </source>
</evidence>
<evidence type="ECO:0000256" key="7">
    <source>
        <dbReference type="ARBA" id="ARBA00022833"/>
    </source>
</evidence>
<dbReference type="EMBL" id="KZ678129">
    <property type="protein sequence ID" value="PSN73157.1"/>
    <property type="molecule type" value="Genomic_DNA"/>
</dbReference>
<dbReference type="PROSITE" id="PS51873">
    <property type="entry name" value="TRIAD"/>
    <property type="match status" value="1"/>
</dbReference>
<feature type="compositionally biased region" description="Basic and acidic residues" evidence="9">
    <location>
        <begin position="26"/>
        <end position="35"/>
    </location>
</feature>
<evidence type="ECO:0000256" key="6">
    <source>
        <dbReference type="ARBA" id="ARBA00022786"/>
    </source>
</evidence>
<keyword evidence="8" id="KW-0175">Coiled coil</keyword>
<dbReference type="InterPro" id="IPR044066">
    <property type="entry name" value="TRIAD_supradom"/>
</dbReference>
<keyword evidence="3" id="KW-0479">Metal-binding</keyword>
<dbReference type="InterPro" id="IPR013083">
    <property type="entry name" value="Znf_RING/FYVE/PHD"/>
</dbReference>